<dbReference type="EMBL" id="JABBWE010000012">
    <property type="protein sequence ID" value="KAG1798898.1"/>
    <property type="molecule type" value="Genomic_DNA"/>
</dbReference>
<sequence length="113" mass="13005">MFLMHLGFQVLWESEQECFCSFMREVAYFYSPAPLSVISVAASDEDEQDKQKYEAWRIQNILFHAMRKYLAAPKDNDVVQVASLPDLYRVFKLSSNAVRLHIILQLLSANTGA</sequence>
<protein>
    <recommendedName>
        <fullName evidence="1">DNA mismatch repair protein Mlh1 C-terminal domain-containing protein</fullName>
    </recommendedName>
</protein>
<evidence type="ECO:0000313" key="3">
    <source>
        <dbReference type="Proteomes" id="UP000719766"/>
    </source>
</evidence>
<feature type="domain" description="DNA mismatch repair protein Mlh1 C-terminal" evidence="1">
    <location>
        <begin position="1"/>
        <end position="91"/>
    </location>
</feature>
<evidence type="ECO:0000313" key="2">
    <source>
        <dbReference type="EMBL" id="KAG1798898.1"/>
    </source>
</evidence>
<gene>
    <name evidence="2" type="ORF">HD556DRAFT_1348759</name>
</gene>
<comment type="caution">
    <text evidence="2">The sequence shown here is derived from an EMBL/GenBank/DDBJ whole genome shotgun (WGS) entry which is preliminary data.</text>
</comment>
<dbReference type="RefSeq" id="XP_041163439.1">
    <property type="nucleotide sequence ID" value="XM_041302323.1"/>
</dbReference>
<dbReference type="GeneID" id="64596087"/>
<dbReference type="InterPro" id="IPR032189">
    <property type="entry name" value="Mlh1_C"/>
</dbReference>
<name>A0A9P7DN62_9AGAM</name>
<dbReference type="OrthoDB" id="3249532at2759"/>
<organism evidence="2 3">
    <name type="scientific">Suillus plorans</name>
    <dbReference type="NCBI Taxonomy" id="116603"/>
    <lineage>
        <taxon>Eukaryota</taxon>
        <taxon>Fungi</taxon>
        <taxon>Dikarya</taxon>
        <taxon>Basidiomycota</taxon>
        <taxon>Agaricomycotina</taxon>
        <taxon>Agaricomycetes</taxon>
        <taxon>Agaricomycetidae</taxon>
        <taxon>Boletales</taxon>
        <taxon>Suillineae</taxon>
        <taxon>Suillaceae</taxon>
        <taxon>Suillus</taxon>
    </lineage>
</organism>
<dbReference type="AlphaFoldDB" id="A0A9P7DN62"/>
<evidence type="ECO:0000259" key="1">
    <source>
        <dbReference type="Pfam" id="PF16413"/>
    </source>
</evidence>
<proteinExistence type="predicted"/>
<dbReference type="Proteomes" id="UP000719766">
    <property type="component" value="Unassembled WGS sequence"/>
</dbReference>
<reference evidence="2" key="1">
    <citation type="journal article" date="2020" name="New Phytol.">
        <title>Comparative genomics reveals dynamic genome evolution in host specialist ectomycorrhizal fungi.</title>
        <authorList>
            <person name="Lofgren L.A."/>
            <person name="Nguyen N.H."/>
            <person name="Vilgalys R."/>
            <person name="Ruytinx J."/>
            <person name="Liao H.L."/>
            <person name="Branco S."/>
            <person name="Kuo A."/>
            <person name="LaButti K."/>
            <person name="Lipzen A."/>
            <person name="Andreopoulos W."/>
            <person name="Pangilinan J."/>
            <person name="Riley R."/>
            <person name="Hundley H."/>
            <person name="Na H."/>
            <person name="Barry K."/>
            <person name="Grigoriev I.V."/>
            <person name="Stajich J.E."/>
            <person name="Kennedy P.G."/>
        </authorList>
    </citation>
    <scope>NUCLEOTIDE SEQUENCE</scope>
    <source>
        <strain evidence="2">S12</strain>
    </source>
</reference>
<dbReference type="Pfam" id="PF16413">
    <property type="entry name" value="Mlh1_C"/>
    <property type="match status" value="1"/>
</dbReference>
<accession>A0A9P7DN62</accession>
<keyword evidence="3" id="KW-1185">Reference proteome</keyword>